<keyword evidence="5" id="KW-0378">Hydrolase</keyword>
<dbReference type="GO" id="GO:0003968">
    <property type="term" value="F:RNA-directed RNA polymerase activity"/>
    <property type="evidence" value="ECO:0007669"/>
    <property type="project" value="UniProtKB-KW"/>
</dbReference>
<evidence type="ECO:0000256" key="2">
    <source>
        <dbReference type="ARBA" id="ARBA00022679"/>
    </source>
</evidence>
<protein>
    <submittedName>
        <fullName evidence="8">Polyprotein</fullName>
    </submittedName>
</protein>
<keyword evidence="3" id="KW-0548">Nucleotidyltransferase</keyword>
<sequence length="352" mass="39212">GGACGSILLTPNSQRPIRSMHVAGTSAGTGYGVLVTQELLAELPGERVMLQYEVVERENIADRHDAMVFDHETRVDYLGALPKNMVPFSPDKTKIRPSMVAPYLEDATTAPAILSHKDKRYTHEKSPLYYGAQKHGKTTTDFTTTQVIAAQEAVWDTLINPMRPAVVKPKRLNIRDAIVGYNTVDYYEGIKLDTSSGFPWGKKAADSTKRAWITVDRDEHGEVTKCEVHPELQAELERKETLRKQGIVPETIFTDTLKDERKKLTKIPKQGSTRVFCACPVDYTVAMRQNYLHFCAAFMKARLSVNSAVGINAKGPEWTALYRKLTKVSPLNIVTMDYSNFGPAFNAKVSAS</sequence>
<keyword evidence="2" id="KW-0808">Transferase</keyword>
<dbReference type="InterPro" id="IPR043502">
    <property type="entry name" value="DNA/RNA_pol_sf"/>
</dbReference>
<dbReference type="EMBL" id="HQ585106">
    <property type="protein sequence ID" value="ADR79388.1"/>
    <property type="molecule type" value="Genomic_RNA"/>
</dbReference>
<organism evidence="8">
    <name type="scientific">Picorna-like virus Eptesicus fuscus/P5/InLV/IT/USA/2009</name>
    <dbReference type="NCBI Taxonomy" id="931917"/>
    <lineage>
        <taxon>Viruses</taxon>
        <taxon>Riboviria</taxon>
        <taxon>Orthornavirae</taxon>
        <taxon>Pisuviricota</taxon>
        <taxon>Pisoniviricetes</taxon>
        <taxon>Picornavirales</taxon>
        <taxon>Picornaviridae</taxon>
    </lineage>
</organism>
<dbReference type="GO" id="GO:0006351">
    <property type="term" value="P:DNA-templated transcription"/>
    <property type="evidence" value="ECO:0007669"/>
    <property type="project" value="InterPro"/>
</dbReference>
<feature type="domain" description="RNA-directed RNA polymerase C-terminal" evidence="7">
    <location>
        <begin position="108"/>
        <end position="341"/>
    </location>
</feature>
<keyword evidence="6" id="KW-0693">Viral RNA replication</keyword>
<evidence type="ECO:0000259" key="7">
    <source>
        <dbReference type="Pfam" id="PF00680"/>
    </source>
</evidence>
<name>E5Q351_9PICO</name>
<feature type="non-terminal residue" evidence="8">
    <location>
        <position position="1"/>
    </location>
</feature>
<dbReference type="SUPFAM" id="SSF56672">
    <property type="entry name" value="DNA/RNA polymerases"/>
    <property type="match status" value="1"/>
</dbReference>
<keyword evidence="4" id="KW-0547">Nucleotide-binding</keyword>
<dbReference type="GO" id="GO:0003723">
    <property type="term" value="F:RNA binding"/>
    <property type="evidence" value="ECO:0007669"/>
    <property type="project" value="InterPro"/>
</dbReference>
<evidence type="ECO:0000256" key="1">
    <source>
        <dbReference type="ARBA" id="ARBA00022484"/>
    </source>
</evidence>
<accession>E5Q351</accession>
<evidence type="ECO:0000256" key="6">
    <source>
        <dbReference type="ARBA" id="ARBA00022953"/>
    </source>
</evidence>
<dbReference type="GO" id="GO:0016787">
    <property type="term" value="F:hydrolase activity"/>
    <property type="evidence" value="ECO:0007669"/>
    <property type="project" value="UniProtKB-KW"/>
</dbReference>
<evidence type="ECO:0000256" key="4">
    <source>
        <dbReference type="ARBA" id="ARBA00022741"/>
    </source>
</evidence>
<dbReference type="GO" id="GO:0000166">
    <property type="term" value="F:nucleotide binding"/>
    <property type="evidence" value="ECO:0007669"/>
    <property type="project" value="UniProtKB-KW"/>
</dbReference>
<proteinExistence type="predicted"/>
<feature type="non-terminal residue" evidence="8">
    <location>
        <position position="352"/>
    </location>
</feature>
<evidence type="ECO:0000313" key="8">
    <source>
        <dbReference type="EMBL" id="ADR79388.1"/>
    </source>
</evidence>
<dbReference type="Pfam" id="PF00680">
    <property type="entry name" value="RdRP_1"/>
    <property type="match status" value="1"/>
</dbReference>
<keyword evidence="1" id="KW-0696">RNA-directed RNA polymerase</keyword>
<evidence type="ECO:0000256" key="3">
    <source>
        <dbReference type="ARBA" id="ARBA00022695"/>
    </source>
</evidence>
<dbReference type="InterPro" id="IPR001205">
    <property type="entry name" value="RNA-dir_pol_C"/>
</dbReference>
<reference evidence="8" key="1">
    <citation type="journal article" date="2010" name="J. Virol.">
        <title>Metagenomic analysis of the viromes of three North American bat species: viral diversity among different bat species that share a common habitat.</title>
        <authorList>
            <person name="Donaldson E.F."/>
            <person name="Haskew A.N."/>
            <person name="Gates J.E."/>
            <person name="Huynh J."/>
            <person name="Moore C.J."/>
            <person name="Frieman M.B."/>
        </authorList>
    </citation>
    <scope>NUCLEOTIDE SEQUENCE</scope>
    <source>
        <strain evidence="8">P5/InLV/IT/2009</strain>
    </source>
</reference>
<evidence type="ECO:0000256" key="5">
    <source>
        <dbReference type="ARBA" id="ARBA00022801"/>
    </source>
</evidence>